<dbReference type="InterPro" id="IPR029154">
    <property type="entry name" value="HIBADH-like_NADP-bd"/>
</dbReference>
<protein>
    <submittedName>
        <fullName evidence="7">Beta-hydroxyacid dehydrogenase</fullName>
    </submittedName>
</protein>
<dbReference type="InterPro" id="IPR013328">
    <property type="entry name" value="6PGD_dom2"/>
</dbReference>
<dbReference type="GO" id="GO:0051287">
    <property type="term" value="F:NAD binding"/>
    <property type="evidence" value="ECO:0007669"/>
    <property type="project" value="InterPro"/>
</dbReference>
<evidence type="ECO:0000256" key="1">
    <source>
        <dbReference type="ARBA" id="ARBA00009080"/>
    </source>
</evidence>
<keyword evidence="3" id="KW-0520">NAD</keyword>
<dbReference type="SUPFAM" id="SSF48179">
    <property type="entry name" value="6-phosphogluconate dehydrogenase C-terminal domain-like"/>
    <property type="match status" value="1"/>
</dbReference>
<dbReference type="AlphaFoldDB" id="A0A919L081"/>
<dbReference type="PANTHER" id="PTHR43580:SF2">
    <property type="entry name" value="CYTOKINE-LIKE NUCLEAR FACTOR N-PAC"/>
    <property type="match status" value="1"/>
</dbReference>
<proteinExistence type="inferred from homology"/>
<evidence type="ECO:0000259" key="6">
    <source>
        <dbReference type="Pfam" id="PF14833"/>
    </source>
</evidence>
<dbReference type="EMBL" id="BNCD01000008">
    <property type="protein sequence ID" value="GHH79242.1"/>
    <property type="molecule type" value="Genomic_DNA"/>
</dbReference>
<evidence type="ECO:0000313" key="8">
    <source>
        <dbReference type="Proteomes" id="UP000603708"/>
    </source>
</evidence>
<accession>A0A919L081</accession>
<feature type="domain" description="3-hydroxyisobutyrate dehydrogenase-like NAD-binding" evidence="6">
    <location>
        <begin position="162"/>
        <end position="275"/>
    </location>
</feature>
<keyword evidence="2" id="KW-0560">Oxidoreductase</keyword>
<dbReference type="Pfam" id="PF14833">
    <property type="entry name" value="NAD_binding_11"/>
    <property type="match status" value="1"/>
</dbReference>
<dbReference type="Gene3D" id="3.40.50.720">
    <property type="entry name" value="NAD(P)-binding Rossmann-like Domain"/>
    <property type="match status" value="1"/>
</dbReference>
<dbReference type="InterPro" id="IPR015815">
    <property type="entry name" value="HIBADH-related"/>
</dbReference>
<dbReference type="Pfam" id="PF03446">
    <property type="entry name" value="NAD_binding_2"/>
    <property type="match status" value="1"/>
</dbReference>
<evidence type="ECO:0000256" key="3">
    <source>
        <dbReference type="ARBA" id="ARBA00023027"/>
    </source>
</evidence>
<keyword evidence="8" id="KW-1185">Reference proteome</keyword>
<sequence length="281" mass="29156">MKIAFLGLGRMGRELAAHLVADGHDVTVWNRTSSATVPLIDQGAHAAVTAYDAVDGADAVVTALFGPDAVRQVVVEGELPLAPGALWIDVTTISPADATSFHTWATEQGVDYVHAPVIGSLAPARARKLGVLFGGTPGAVARAQEIVVWADGAKVKTYETAGKAAAAKLIANMTVALGIQGVVEALRLGHSNDLDTDEILSTLDLTMLAGMRALKGDVISAGTFDDTQFSADLLAKDIRLMLHSSQYALPAVAATFESLQTAVRAGRGDDDFSVIAAGDAR</sequence>
<dbReference type="Proteomes" id="UP000603708">
    <property type="component" value="Unassembled WGS sequence"/>
</dbReference>
<evidence type="ECO:0000313" key="7">
    <source>
        <dbReference type="EMBL" id="GHH79242.1"/>
    </source>
</evidence>
<dbReference type="InterPro" id="IPR008927">
    <property type="entry name" value="6-PGluconate_DH-like_C_sf"/>
</dbReference>
<reference evidence="7" key="1">
    <citation type="journal article" date="2014" name="Int. J. Syst. Evol. Microbiol.">
        <title>Complete genome sequence of Corynebacterium casei LMG S-19264T (=DSM 44701T), isolated from a smear-ripened cheese.</title>
        <authorList>
            <consortium name="US DOE Joint Genome Institute (JGI-PGF)"/>
            <person name="Walter F."/>
            <person name="Albersmeier A."/>
            <person name="Kalinowski J."/>
            <person name="Ruckert C."/>
        </authorList>
    </citation>
    <scope>NUCLEOTIDE SEQUENCE</scope>
    <source>
        <strain evidence="7">JCM 5069</strain>
    </source>
</reference>
<name>A0A919L081_9ACTN</name>
<dbReference type="PIRSF" id="PIRSF000103">
    <property type="entry name" value="HIBADH"/>
    <property type="match status" value="1"/>
</dbReference>
<dbReference type="GO" id="GO:0016491">
    <property type="term" value="F:oxidoreductase activity"/>
    <property type="evidence" value="ECO:0007669"/>
    <property type="project" value="UniProtKB-KW"/>
</dbReference>
<comment type="caution">
    <text evidence="7">The sequence shown here is derived from an EMBL/GenBank/DDBJ whole genome shotgun (WGS) entry which is preliminary data.</text>
</comment>
<evidence type="ECO:0000259" key="5">
    <source>
        <dbReference type="Pfam" id="PF03446"/>
    </source>
</evidence>
<dbReference type="InterPro" id="IPR051265">
    <property type="entry name" value="HIBADH-related_NP60_sf"/>
</dbReference>
<evidence type="ECO:0000256" key="4">
    <source>
        <dbReference type="PIRSR" id="PIRSR000103-1"/>
    </source>
</evidence>
<comment type="similarity">
    <text evidence="1">Belongs to the HIBADH-related family.</text>
</comment>
<dbReference type="SUPFAM" id="SSF51735">
    <property type="entry name" value="NAD(P)-binding Rossmann-fold domains"/>
    <property type="match status" value="1"/>
</dbReference>
<dbReference type="GO" id="GO:0050661">
    <property type="term" value="F:NADP binding"/>
    <property type="evidence" value="ECO:0007669"/>
    <property type="project" value="InterPro"/>
</dbReference>
<feature type="active site" evidence="4">
    <location>
        <position position="168"/>
    </location>
</feature>
<evidence type="ECO:0000256" key="2">
    <source>
        <dbReference type="ARBA" id="ARBA00023002"/>
    </source>
</evidence>
<dbReference type="PANTHER" id="PTHR43580">
    <property type="entry name" value="OXIDOREDUCTASE GLYR1-RELATED"/>
    <property type="match status" value="1"/>
</dbReference>
<organism evidence="7 8">
    <name type="scientific">Streptomyces sulfonofaciens</name>
    <dbReference type="NCBI Taxonomy" id="68272"/>
    <lineage>
        <taxon>Bacteria</taxon>
        <taxon>Bacillati</taxon>
        <taxon>Actinomycetota</taxon>
        <taxon>Actinomycetes</taxon>
        <taxon>Kitasatosporales</taxon>
        <taxon>Streptomycetaceae</taxon>
        <taxon>Streptomyces</taxon>
    </lineage>
</organism>
<dbReference type="RefSeq" id="WP_189932373.1">
    <property type="nucleotide sequence ID" value="NZ_BNCD01000008.1"/>
</dbReference>
<dbReference type="InterPro" id="IPR036291">
    <property type="entry name" value="NAD(P)-bd_dom_sf"/>
</dbReference>
<reference evidence="7" key="2">
    <citation type="submission" date="2020-09" db="EMBL/GenBank/DDBJ databases">
        <authorList>
            <person name="Sun Q."/>
            <person name="Ohkuma M."/>
        </authorList>
    </citation>
    <scope>NUCLEOTIDE SEQUENCE</scope>
    <source>
        <strain evidence="7">JCM 5069</strain>
    </source>
</reference>
<dbReference type="InterPro" id="IPR006115">
    <property type="entry name" value="6PGDH_NADP-bd"/>
</dbReference>
<dbReference type="Gene3D" id="1.10.1040.10">
    <property type="entry name" value="N-(1-d-carboxylethyl)-l-norvaline Dehydrogenase, domain 2"/>
    <property type="match status" value="1"/>
</dbReference>
<gene>
    <name evidence="7" type="ORF">GCM10018793_31550</name>
</gene>
<feature type="domain" description="6-phosphogluconate dehydrogenase NADP-binding" evidence="5">
    <location>
        <begin position="2"/>
        <end position="147"/>
    </location>
</feature>